<evidence type="ECO:0000313" key="3">
    <source>
        <dbReference type="Proteomes" id="UP000005408"/>
    </source>
</evidence>
<keyword evidence="1" id="KW-1133">Transmembrane helix</keyword>
<keyword evidence="1" id="KW-0812">Transmembrane</keyword>
<reference evidence="2" key="1">
    <citation type="submission" date="2022-08" db="UniProtKB">
        <authorList>
            <consortium name="EnsemblMetazoa"/>
        </authorList>
    </citation>
    <scope>IDENTIFICATION</scope>
    <source>
        <strain evidence="2">05x7-T-G4-1.051#20</strain>
    </source>
</reference>
<dbReference type="Proteomes" id="UP000005408">
    <property type="component" value="Unassembled WGS sequence"/>
</dbReference>
<name>A0A8W8JCR8_MAGGI</name>
<dbReference type="AlphaFoldDB" id="A0A8W8JCR8"/>
<keyword evidence="3" id="KW-1185">Reference proteome</keyword>
<dbReference type="EnsemblMetazoa" id="G17879.1">
    <property type="protein sequence ID" value="G17879.1:cds"/>
    <property type="gene ID" value="G17879"/>
</dbReference>
<proteinExistence type="predicted"/>
<keyword evidence="1" id="KW-0472">Membrane</keyword>
<evidence type="ECO:0000256" key="1">
    <source>
        <dbReference type="SAM" id="Phobius"/>
    </source>
</evidence>
<sequence>MLQFCEIVFKIYLVLSNSIDFVFLQSLNETYCPDDKYRDDMTNDCKACGVGFYGFNCSKPCRYPNYGFQCQHECDCRKTHCNIKFGCREYYSKVVTESTNHDDVNKHSTSDKTIVIIATLISGFFVVIMSIIVVTMLLKRHFSRRILTTEKNIDSFVVECIMSGNTSTSQKLLICVLQIIFGIQRYRCAKNVMLDFMESIVQSRVGIQIMAMMSKPVRLL</sequence>
<organism evidence="2 3">
    <name type="scientific">Magallana gigas</name>
    <name type="common">Pacific oyster</name>
    <name type="synonym">Crassostrea gigas</name>
    <dbReference type="NCBI Taxonomy" id="29159"/>
    <lineage>
        <taxon>Eukaryota</taxon>
        <taxon>Metazoa</taxon>
        <taxon>Spiralia</taxon>
        <taxon>Lophotrochozoa</taxon>
        <taxon>Mollusca</taxon>
        <taxon>Bivalvia</taxon>
        <taxon>Autobranchia</taxon>
        <taxon>Pteriomorphia</taxon>
        <taxon>Ostreida</taxon>
        <taxon>Ostreoidea</taxon>
        <taxon>Ostreidae</taxon>
        <taxon>Magallana</taxon>
    </lineage>
</organism>
<feature type="transmembrane region" description="Helical" evidence="1">
    <location>
        <begin position="114"/>
        <end position="138"/>
    </location>
</feature>
<protein>
    <submittedName>
        <fullName evidence="2">Uncharacterized protein</fullName>
    </submittedName>
</protein>
<evidence type="ECO:0000313" key="2">
    <source>
        <dbReference type="EnsemblMetazoa" id="G17879.1:cds"/>
    </source>
</evidence>
<accession>A0A8W8JCR8</accession>
<dbReference type="Gene3D" id="2.170.300.10">
    <property type="entry name" value="Tie2 ligand-binding domain superfamily"/>
    <property type="match status" value="1"/>
</dbReference>